<organism evidence="2 3">
    <name type="scientific">Brevundimonas abyssalis TAR-001</name>
    <dbReference type="NCBI Taxonomy" id="1391729"/>
    <lineage>
        <taxon>Bacteria</taxon>
        <taxon>Pseudomonadati</taxon>
        <taxon>Pseudomonadota</taxon>
        <taxon>Alphaproteobacteria</taxon>
        <taxon>Caulobacterales</taxon>
        <taxon>Caulobacteraceae</taxon>
        <taxon>Brevundimonas</taxon>
    </lineage>
</organism>
<protein>
    <recommendedName>
        <fullName evidence="4">DUF2948 family protein</fullName>
    </recommendedName>
</protein>
<feature type="compositionally biased region" description="Basic and acidic residues" evidence="1">
    <location>
        <begin position="13"/>
        <end position="22"/>
    </location>
</feature>
<reference evidence="3" key="1">
    <citation type="journal article" date="2013" name="Genome Announc.">
        <title>Draft Genome Sequence of the Dimorphic Prosthecate Bacterium Brevundimonas abyssalis TAR-001T.</title>
        <authorList>
            <person name="Tsubouchi T."/>
            <person name="Nishi S."/>
            <person name="Usui K."/>
            <person name="Shimane Y."/>
            <person name="Takaki Y."/>
            <person name="Maruyama T."/>
            <person name="Hatada Y."/>
        </authorList>
    </citation>
    <scope>NUCLEOTIDE SEQUENCE [LARGE SCALE GENOMIC DNA]</scope>
    <source>
        <strain evidence="3">TAR-001</strain>
    </source>
</reference>
<sequence length="163" mass="17897">MDTETTAVETDLSEDKVAEDKGPPLPPLRLLAEDHEDLLIISAALQDAILTPGDILWESAARRLTITLRRFCWECGGTRVQAALQFGDVMAVKSRDMPRAPEIPLELLAMDFMPGEAPGGRVVMMFAGGGDLRVDVECMNAVLADISERWRARSAPRHEEDPA</sequence>
<gene>
    <name evidence="2" type="ORF">MBEBAB_2697</name>
</gene>
<evidence type="ECO:0000313" key="2">
    <source>
        <dbReference type="EMBL" id="GAD60447.1"/>
    </source>
</evidence>
<dbReference type="Pfam" id="PF11164">
    <property type="entry name" value="DUF2948"/>
    <property type="match status" value="1"/>
</dbReference>
<dbReference type="OrthoDB" id="9806367at2"/>
<dbReference type="Proteomes" id="UP000016569">
    <property type="component" value="Unassembled WGS sequence"/>
</dbReference>
<dbReference type="EMBL" id="BATC01000075">
    <property type="protein sequence ID" value="GAD60447.1"/>
    <property type="molecule type" value="Genomic_DNA"/>
</dbReference>
<proteinExistence type="predicted"/>
<name>A0A8E0NDM6_9CAUL</name>
<evidence type="ECO:0008006" key="4">
    <source>
        <dbReference type="Google" id="ProtNLM"/>
    </source>
</evidence>
<keyword evidence="3" id="KW-1185">Reference proteome</keyword>
<dbReference type="InterPro" id="IPR021335">
    <property type="entry name" value="DUF2948"/>
</dbReference>
<comment type="caution">
    <text evidence="2">The sequence shown here is derived from an EMBL/GenBank/DDBJ whole genome shotgun (WGS) entry which is preliminary data.</text>
</comment>
<accession>A0A8E0NDM6</accession>
<dbReference type="RefSeq" id="WP_021698541.1">
    <property type="nucleotide sequence ID" value="NZ_BATC01000075.1"/>
</dbReference>
<evidence type="ECO:0000313" key="3">
    <source>
        <dbReference type="Proteomes" id="UP000016569"/>
    </source>
</evidence>
<feature type="region of interest" description="Disordered" evidence="1">
    <location>
        <begin position="1"/>
        <end position="25"/>
    </location>
</feature>
<dbReference type="AlphaFoldDB" id="A0A8E0NDM6"/>
<evidence type="ECO:0000256" key="1">
    <source>
        <dbReference type="SAM" id="MobiDB-lite"/>
    </source>
</evidence>